<keyword evidence="2" id="KW-1185">Reference proteome</keyword>
<organism evidence="1 2">
    <name type="scientific">Shimwellia blattae (strain ATCC 29907 / DSM 4481 / JCM 1650 / NBRC 105725 / CDC 9005-74)</name>
    <name type="common">Escherichia blattae</name>
    <dbReference type="NCBI Taxonomy" id="630626"/>
    <lineage>
        <taxon>Bacteria</taxon>
        <taxon>Pseudomonadati</taxon>
        <taxon>Pseudomonadota</taxon>
        <taxon>Gammaproteobacteria</taxon>
        <taxon>Enterobacterales</taxon>
        <taxon>Enterobacteriaceae</taxon>
        <taxon>Shimwellia</taxon>
    </lineage>
</organism>
<dbReference type="KEGG" id="ebt:EBL_c14100"/>
<sequence length="90" mass="10100">MGLLLLVVHRPGAGTFTISYSVAPRRATQNIKVTLHSLFINNTSLLKSRTKDNPAICEWINYVAEIMSCELAQVMAINRQQGAVFKPMFY</sequence>
<evidence type="ECO:0000313" key="2">
    <source>
        <dbReference type="Proteomes" id="UP000001955"/>
    </source>
</evidence>
<dbReference type="STRING" id="630626.EBL_c14100"/>
<evidence type="ECO:0000313" key="1">
    <source>
        <dbReference type="EMBL" id="AFJ46512.1"/>
    </source>
</evidence>
<protein>
    <submittedName>
        <fullName evidence="1">Uncharacterized protein</fullName>
    </submittedName>
</protein>
<dbReference type="HOGENOM" id="CLU_2439128_0_0_6"/>
<dbReference type="EMBL" id="CP001560">
    <property type="protein sequence ID" value="AFJ46512.1"/>
    <property type="molecule type" value="Genomic_DNA"/>
</dbReference>
<accession>I2B7K8</accession>
<gene>
    <name evidence="1" type="ordered locus">EBL_c14100</name>
</gene>
<reference evidence="1 2" key="1">
    <citation type="journal article" date="2012" name="J. Bacteriol.">
        <title>Complete genome sequence of the B12-producing Shimwellia blattae strain DSM 4481, isolated from a cockroach.</title>
        <authorList>
            <person name="Brzuszkiewicz E."/>
            <person name="Waschkowitz T."/>
            <person name="Wiezer A."/>
            <person name="Daniel R."/>
        </authorList>
    </citation>
    <scope>NUCLEOTIDE SEQUENCE [LARGE SCALE GENOMIC DNA]</scope>
    <source>
        <strain evidence="2">ATCC 29907 / DSM 4481 / JCM 1650 / NBRC 105725 / CDC 9005-74</strain>
    </source>
</reference>
<dbReference type="Proteomes" id="UP000001955">
    <property type="component" value="Chromosome"/>
</dbReference>
<dbReference type="AlphaFoldDB" id="I2B7K8"/>
<proteinExistence type="predicted"/>
<name>I2B7K8_SHIBC</name>